<organism evidence="1 2">
    <name type="scientific">Cohnella xylanilytica</name>
    <dbReference type="NCBI Taxonomy" id="557555"/>
    <lineage>
        <taxon>Bacteria</taxon>
        <taxon>Bacillati</taxon>
        <taxon>Bacillota</taxon>
        <taxon>Bacilli</taxon>
        <taxon>Bacillales</taxon>
        <taxon>Paenibacillaceae</taxon>
        <taxon>Cohnella</taxon>
    </lineage>
</organism>
<dbReference type="Proteomes" id="UP000553776">
    <property type="component" value="Unassembled WGS sequence"/>
</dbReference>
<dbReference type="RefSeq" id="WP_185136677.1">
    <property type="nucleotide sequence ID" value="NZ_JACJVR010000057.1"/>
</dbReference>
<name>A0A841U0H4_9BACL</name>
<gene>
    <name evidence="1" type="ORF">H7B90_14860</name>
</gene>
<dbReference type="EMBL" id="JACJVR010000057">
    <property type="protein sequence ID" value="MBB6692688.1"/>
    <property type="molecule type" value="Genomic_DNA"/>
</dbReference>
<dbReference type="InterPro" id="IPR017853">
    <property type="entry name" value="GH"/>
</dbReference>
<proteinExistence type="predicted"/>
<evidence type="ECO:0000313" key="1">
    <source>
        <dbReference type="EMBL" id="MBB6692688.1"/>
    </source>
</evidence>
<dbReference type="Gene3D" id="3.20.20.80">
    <property type="entry name" value="Glycosidases"/>
    <property type="match status" value="1"/>
</dbReference>
<protein>
    <recommendedName>
        <fullName evidence="3">Glycoside hydrolase family 42 N-terminal domain-containing protein</fullName>
    </recommendedName>
</protein>
<dbReference type="SUPFAM" id="SSF51445">
    <property type="entry name" value="(Trans)glycosidases"/>
    <property type="match status" value="1"/>
</dbReference>
<reference evidence="1 2" key="1">
    <citation type="submission" date="2020-08" db="EMBL/GenBank/DDBJ databases">
        <title>Cohnella phylogeny.</title>
        <authorList>
            <person name="Dunlap C."/>
        </authorList>
    </citation>
    <scope>NUCLEOTIDE SEQUENCE [LARGE SCALE GENOMIC DNA]</scope>
    <source>
        <strain evidence="1 2">DSM 25239</strain>
    </source>
</reference>
<evidence type="ECO:0008006" key="3">
    <source>
        <dbReference type="Google" id="ProtNLM"/>
    </source>
</evidence>
<dbReference type="AlphaFoldDB" id="A0A841U0H4"/>
<keyword evidence="2" id="KW-1185">Reference proteome</keyword>
<comment type="caution">
    <text evidence="1">The sequence shown here is derived from an EMBL/GenBank/DDBJ whole genome shotgun (WGS) entry which is preliminary data.</text>
</comment>
<sequence>MGTAFASFEDLLDPAKVVLTGSPVCARDLDAFNRRLIRRYVEIPAARCREAAPNHLNLGMRYAWVGHVAVLEGCESFDVFSLNGYRMQPDREHIEWISRRLGRPVMIGEFHFGAADAGLPAYGIRAVATQEESGDAYRAFVESAAAIPELIGVHYFQLNDQPALGRFDGENYQIGAVDTCMLPYRPFVEAMRQAHEVLYEVRTGAVEPYSNVPQEIPRTGF</sequence>
<evidence type="ECO:0000313" key="2">
    <source>
        <dbReference type="Proteomes" id="UP000553776"/>
    </source>
</evidence>
<accession>A0A841U0H4</accession>